<dbReference type="EMBL" id="JAEUGD010000004">
    <property type="protein sequence ID" value="MBL6445146.1"/>
    <property type="molecule type" value="Genomic_DNA"/>
</dbReference>
<evidence type="ECO:0000313" key="1">
    <source>
        <dbReference type="EMBL" id="MBL6445146.1"/>
    </source>
</evidence>
<proteinExistence type="predicted"/>
<dbReference type="AlphaFoldDB" id="A0A937FVQ1"/>
<sequence>MKPKIYALLSASTPGQMGGATEIITRKCKKCRRVLEESVKQLGYEFDFWSGEDFIYMTPYYIVSERLKNELELRNLKGMDFQKIIVDTEEYFDIDEDAYSQTLPNFYYLNIKGQAKEKPIWYEIKDSGCDMCHMEIAPYKSDILDLIGEITQYKEVERVGELAKRQVYFESWQGEDIFRVDEKRRKEKRLLLLKSF</sequence>
<dbReference type="Proteomes" id="UP000614216">
    <property type="component" value="Unassembled WGS sequence"/>
</dbReference>
<organism evidence="1 2">
    <name type="scientific">Fulvivirga marina</name>
    <dbReference type="NCBI Taxonomy" id="2494733"/>
    <lineage>
        <taxon>Bacteria</taxon>
        <taxon>Pseudomonadati</taxon>
        <taxon>Bacteroidota</taxon>
        <taxon>Cytophagia</taxon>
        <taxon>Cytophagales</taxon>
        <taxon>Fulvivirgaceae</taxon>
        <taxon>Fulvivirga</taxon>
    </lineage>
</organism>
<dbReference type="RefSeq" id="WP_202854683.1">
    <property type="nucleotide sequence ID" value="NZ_JAEUGD010000004.1"/>
</dbReference>
<accession>A0A937FVQ1</accession>
<evidence type="ECO:0000313" key="2">
    <source>
        <dbReference type="Proteomes" id="UP000614216"/>
    </source>
</evidence>
<protein>
    <submittedName>
        <fullName evidence="1">Uncharacterized protein</fullName>
    </submittedName>
</protein>
<keyword evidence="2" id="KW-1185">Reference proteome</keyword>
<name>A0A937FVQ1_9BACT</name>
<reference evidence="1" key="1">
    <citation type="submission" date="2021-01" db="EMBL/GenBank/DDBJ databases">
        <title>Fulvivirga kasyanovii gen. nov., sp nov., a novel member of the phylum Bacteroidetes isolated from seawater in a mussel farm.</title>
        <authorList>
            <person name="Zhao L.-H."/>
            <person name="Wang Z.-J."/>
        </authorList>
    </citation>
    <scope>NUCLEOTIDE SEQUENCE</scope>
    <source>
        <strain evidence="1">29W222</strain>
    </source>
</reference>
<gene>
    <name evidence="1" type="ORF">JMN32_02425</name>
</gene>
<comment type="caution">
    <text evidence="1">The sequence shown here is derived from an EMBL/GenBank/DDBJ whole genome shotgun (WGS) entry which is preliminary data.</text>
</comment>